<proteinExistence type="predicted"/>
<protein>
    <submittedName>
        <fullName evidence="1">Uncharacterized protein</fullName>
    </submittedName>
</protein>
<gene>
    <name evidence="1" type="ORF">U0035_02675</name>
</gene>
<evidence type="ECO:0000313" key="1">
    <source>
        <dbReference type="EMBL" id="WQD39051.1"/>
    </source>
</evidence>
<dbReference type="RefSeq" id="WP_114793105.1">
    <property type="nucleotide sequence ID" value="NZ_CP139960.1"/>
</dbReference>
<dbReference type="Proteomes" id="UP001325680">
    <property type="component" value="Chromosome"/>
</dbReference>
<keyword evidence="2" id="KW-1185">Reference proteome</keyword>
<accession>A0ABZ0W779</accession>
<evidence type="ECO:0000313" key="2">
    <source>
        <dbReference type="Proteomes" id="UP001325680"/>
    </source>
</evidence>
<organism evidence="1 2">
    <name type="scientific">Niabella yanshanensis</name>
    <dbReference type="NCBI Taxonomy" id="577386"/>
    <lineage>
        <taxon>Bacteria</taxon>
        <taxon>Pseudomonadati</taxon>
        <taxon>Bacteroidota</taxon>
        <taxon>Chitinophagia</taxon>
        <taxon>Chitinophagales</taxon>
        <taxon>Chitinophagaceae</taxon>
        <taxon>Niabella</taxon>
    </lineage>
</organism>
<dbReference type="EMBL" id="CP139960">
    <property type="protein sequence ID" value="WQD39051.1"/>
    <property type="molecule type" value="Genomic_DNA"/>
</dbReference>
<reference evidence="1 2" key="1">
    <citation type="submission" date="2023-12" db="EMBL/GenBank/DDBJ databases">
        <title>Genome sequencing and assembly of bacterial species from a model synthetic community.</title>
        <authorList>
            <person name="Hogle S.L."/>
        </authorList>
    </citation>
    <scope>NUCLEOTIDE SEQUENCE [LARGE SCALE GENOMIC DNA]</scope>
    <source>
        <strain evidence="1 2">HAMBI_3031</strain>
    </source>
</reference>
<name>A0ABZ0W779_9BACT</name>
<sequence length="603" mass="67160">MSAKDSNLSSPGFQYDLVSAVTQDALNANLKAFTAAIGEKAEPFIQYYKYTDSFHTEVALMTDEEVLAMTGGQDIFAIPDKAQSDLPEYSAYKALGDAMAAANFAYAFNVGFGLPAGISPAKMPDIISLYFDSSRVEGKDLDQTVEYNLYFASFVIMEMAYGGKEWKVRKTEQQDNEPWIFRWLVNLNLQIKPGTSYSSLPPNVQENLKKVYNINPESMFSLQQLLLDLNTPQLNADSITTVINVPPNSPLYTSLYAFLNSCWFPYIENGGIVLTNSVQPEIDNYPASSIIPTDLNFVVTPYADAANYGLYTLNYLVMSHQNKMPSPIQPFSWNWVDDKSVQGVMSVRRAVFVDYLNQVLSPCLNPICPKVDVVLDDAIFTVPDGSINLKANTDTLRYTQNQGNPYLTFSYKSEDQDDESFDLVHNETLKVCVEVHSEIRFFGNTITCETMASVYYRNIREVAAIDVSDVTRYELAQRNTTVFTLDAVGTGVIAGNSTAGLLQVSCRSTNENLIQTQDVNLPYYGGDNSFLSRYLTLGKIGDYEAQVTALAQQMNALMDAYTRDISNIIDGEMGFVFPGAQTYYFADPAFSDQGDLTVRISFQ</sequence>